<keyword evidence="1" id="KW-0812">Transmembrane</keyword>
<dbReference type="Proteomes" id="UP001295794">
    <property type="component" value="Unassembled WGS sequence"/>
</dbReference>
<accession>A0AAD2GYX7</accession>
<protein>
    <submittedName>
        <fullName evidence="2">Uncharacterized protein</fullName>
    </submittedName>
</protein>
<keyword evidence="3" id="KW-1185">Reference proteome</keyword>
<gene>
    <name evidence="2" type="ORF">MYCIT1_LOCUS5552</name>
</gene>
<feature type="transmembrane region" description="Helical" evidence="1">
    <location>
        <begin position="284"/>
        <end position="304"/>
    </location>
</feature>
<organism evidence="2 3">
    <name type="scientific">Mycena citricolor</name>
    <dbReference type="NCBI Taxonomy" id="2018698"/>
    <lineage>
        <taxon>Eukaryota</taxon>
        <taxon>Fungi</taxon>
        <taxon>Dikarya</taxon>
        <taxon>Basidiomycota</taxon>
        <taxon>Agaricomycotina</taxon>
        <taxon>Agaricomycetes</taxon>
        <taxon>Agaricomycetidae</taxon>
        <taxon>Agaricales</taxon>
        <taxon>Marasmiineae</taxon>
        <taxon>Mycenaceae</taxon>
        <taxon>Mycena</taxon>
    </lineage>
</organism>
<feature type="transmembrane region" description="Helical" evidence="1">
    <location>
        <begin position="324"/>
        <end position="345"/>
    </location>
</feature>
<evidence type="ECO:0000256" key="1">
    <source>
        <dbReference type="SAM" id="Phobius"/>
    </source>
</evidence>
<name>A0AAD2GYX7_9AGAR</name>
<reference evidence="2" key="1">
    <citation type="submission" date="2023-11" db="EMBL/GenBank/DDBJ databases">
        <authorList>
            <person name="De Vega J J."/>
            <person name="De Vega J J."/>
        </authorList>
    </citation>
    <scope>NUCLEOTIDE SEQUENCE</scope>
</reference>
<comment type="caution">
    <text evidence="2">The sequence shown here is derived from an EMBL/GenBank/DDBJ whole genome shotgun (WGS) entry which is preliminary data.</text>
</comment>
<proteinExistence type="predicted"/>
<keyword evidence="1" id="KW-0472">Membrane</keyword>
<feature type="transmembrane region" description="Helical" evidence="1">
    <location>
        <begin position="165"/>
        <end position="187"/>
    </location>
</feature>
<keyword evidence="1" id="KW-1133">Transmembrane helix</keyword>
<evidence type="ECO:0000313" key="3">
    <source>
        <dbReference type="Proteomes" id="UP001295794"/>
    </source>
</evidence>
<dbReference type="EMBL" id="CAVNYO010000077">
    <property type="protein sequence ID" value="CAK5264949.1"/>
    <property type="molecule type" value="Genomic_DNA"/>
</dbReference>
<dbReference type="AlphaFoldDB" id="A0AAD2GYX7"/>
<feature type="transmembrane region" description="Helical" evidence="1">
    <location>
        <begin position="117"/>
        <end position="135"/>
    </location>
</feature>
<feature type="transmembrane region" description="Helical" evidence="1">
    <location>
        <begin position="19"/>
        <end position="36"/>
    </location>
</feature>
<feature type="transmembrane region" description="Helical" evidence="1">
    <location>
        <begin position="75"/>
        <end position="96"/>
    </location>
</feature>
<evidence type="ECO:0000313" key="2">
    <source>
        <dbReference type="EMBL" id="CAK5264949.1"/>
    </source>
</evidence>
<feature type="transmembrane region" description="Helical" evidence="1">
    <location>
        <begin position="43"/>
        <end position="63"/>
    </location>
</feature>
<sequence>MSLDPCAGFAATNPDNAGIGVRISFYLQTFLLVFLVDRSWVDAPIALWTFLATSFGLTVAAIIQEAQGQLSLYQGLQVSNLVWLANFGMFVAMASYSRQKAASHSSTVYDYNVKSGILLQTFLSICLTIYMWATIETFGSLPQCSHLVTFMVFVIKVPALQPGKIIGLTASSVLLVIYTSISLHELFASVKRRRVKALIPYHLRTSTPRHSTLPAVQTTTTIGAVPSASVRRPPSLANISVVPRTATQTSILSPTEIVSLSSASGPSQSVLKRRPRRRRWSRELDPMFIGVVICQVLVFTYFIVSSELLLTNNYGAQDAAQQMGFGQISALIVILPGALAVIGAVREHGFKRLSKRKRSSTRLRSRRNANV</sequence>